<gene>
    <name evidence="2" type="ORF">PhaeoP13_01744</name>
</gene>
<dbReference type="InterPro" id="IPR035959">
    <property type="entry name" value="RutC-like_sf"/>
</dbReference>
<dbReference type="AlphaFoldDB" id="A0AAN1LAL7"/>
<dbReference type="PANTHER" id="PTHR43760">
    <property type="entry name" value="ENDORIBONUCLEASE-RELATED"/>
    <property type="match status" value="1"/>
</dbReference>
<protein>
    <submittedName>
        <fullName evidence="2">Endoribonuclease L-PSP</fullName>
    </submittedName>
</protein>
<dbReference type="Pfam" id="PF14588">
    <property type="entry name" value="YjgF_endoribonc"/>
    <property type="match status" value="1"/>
</dbReference>
<sequence>MKSVSQNIEALGLVIPDAPKPLGNFAPYLLDAGYLYISGQISIDANGDVIRGKLGQDIDLEGGIAAARCCGIGILARAQAAVGDLEKIAKLVKLGAFVNAVPNFSDHPKVVNGASDLMVEVFGPEIADHVRFAVGSSSLPANAAVEIEAVFRVDA</sequence>
<feature type="domain" description="Endoribonuclease L-PSP/chorismate mutase-like" evidence="1">
    <location>
        <begin position="9"/>
        <end position="143"/>
    </location>
</feature>
<dbReference type="Gene3D" id="3.30.1330.40">
    <property type="entry name" value="RutC-like"/>
    <property type="match status" value="1"/>
</dbReference>
<dbReference type="RefSeq" id="WP_096871491.1">
    <property type="nucleotide sequence ID" value="NZ_CP010767.1"/>
</dbReference>
<dbReference type="Proteomes" id="UP000218606">
    <property type="component" value="Chromosome"/>
</dbReference>
<accession>A0AAN1LAL7</accession>
<dbReference type="EMBL" id="CP010767">
    <property type="protein sequence ID" value="ATG43681.1"/>
    <property type="molecule type" value="Genomic_DNA"/>
</dbReference>
<dbReference type="SUPFAM" id="SSF55298">
    <property type="entry name" value="YjgF-like"/>
    <property type="match status" value="1"/>
</dbReference>
<evidence type="ECO:0000259" key="1">
    <source>
        <dbReference type="Pfam" id="PF14588"/>
    </source>
</evidence>
<name>A0AAN1LAL7_9RHOB</name>
<evidence type="ECO:0000313" key="3">
    <source>
        <dbReference type="Proteomes" id="UP000218606"/>
    </source>
</evidence>
<proteinExistence type="predicted"/>
<evidence type="ECO:0000313" key="2">
    <source>
        <dbReference type="EMBL" id="ATG43681.1"/>
    </source>
</evidence>
<reference evidence="2 3" key="1">
    <citation type="journal article" date="2017" name="Front. Microbiol.">
        <title>Phaeobacter piscinae sp. nov., a species of the Roseobacter group and potential aquaculture probiont.</title>
        <authorList>
            <person name="Sonnenschein E.C."/>
            <person name="Phippen C.B.W."/>
            <person name="Nielsen K.F."/>
            <person name="Mateiu R.V."/>
            <person name="Melchiorsen J."/>
            <person name="Gram L."/>
            <person name="Overmann J."/>
            <person name="Freese H.M."/>
        </authorList>
    </citation>
    <scope>NUCLEOTIDE SEQUENCE [LARGE SCALE GENOMIC DNA]</scope>
    <source>
        <strain evidence="2 3">P13</strain>
    </source>
</reference>
<dbReference type="PANTHER" id="PTHR43760:SF1">
    <property type="entry name" value="ENDORIBONUCLEASE L-PSP_CHORISMATE MUTASE-LIKE DOMAIN-CONTAINING PROTEIN"/>
    <property type="match status" value="1"/>
</dbReference>
<dbReference type="CDD" id="cd02199">
    <property type="entry name" value="YjgF_YER057c_UK114_like_1"/>
    <property type="match status" value="1"/>
</dbReference>
<organism evidence="2 3">
    <name type="scientific">Phaeobacter piscinae</name>
    <dbReference type="NCBI Taxonomy" id="1580596"/>
    <lineage>
        <taxon>Bacteria</taxon>
        <taxon>Pseudomonadati</taxon>
        <taxon>Pseudomonadota</taxon>
        <taxon>Alphaproteobacteria</taxon>
        <taxon>Rhodobacterales</taxon>
        <taxon>Roseobacteraceae</taxon>
        <taxon>Phaeobacter</taxon>
    </lineage>
</organism>
<dbReference type="InterPro" id="IPR013813">
    <property type="entry name" value="Endoribo_LPSP/chorism_mut-like"/>
</dbReference>